<feature type="signal peptide" evidence="1">
    <location>
        <begin position="1"/>
        <end position="23"/>
    </location>
</feature>
<keyword evidence="4" id="KW-0378">Hydrolase</keyword>
<feature type="domain" description="Peptidoglycan binding-like" evidence="2">
    <location>
        <begin position="55"/>
        <end position="110"/>
    </location>
</feature>
<dbReference type="PANTHER" id="PTHR34385:SF1">
    <property type="entry name" value="PEPTIDOGLYCAN L-ALANYL-D-GLUTAMATE ENDOPEPTIDASE CWLK"/>
    <property type="match status" value="1"/>
</dbReference>
<feature type="domain" description="D-alanyl-D-alanine carboxypeptidase-like core" evidence="3">
    <location>
        <begin position="182"/>
        <end position="311"/>
    </location>
</feature>
<dbReference type="InterPro" id="IPR009045">
    <property type="entry name" value="Zn_M74/Hedgehog-like"/>
</dbReference>
<accession>A0ABY9KZJ4</accession>
<dbReference type="EMBL" id="CP129113">
    <property type="protein sequence ID" value="WLV25087.1"/>
    <property type="molecule type" value="Genomic_DNA"/>
</dbReference>
<dbReference type="Pfam" id="PF02557">
    <property type="entry name" value="VanY"/>
    <property type="match status" value="1"/>
</dbReference>
<evidence type="ECO:0000256" key="1">
    <source>
        <dbReference type="SAM" id="SignalP"/>
    </source>
</evidence>
<dbReference type="InterPro" id="IPR036366">
    <property type="entry name" value="PGBDSf"/>
</dbReference>
<dbReference type="RefSeq" id="WP_348028779.1">
    <property type="nucleotide sequence ID" value="NZ_CP129113.1"/>
</dbReference>
<dbReference type="PROSITE" id="PS51257">
    <property type="entry name" value="PROKAR_LIPOPROTEIN"/>
    <property type="match status" value="1"/>
</dbReference>
<dbReference type="Pfam" id="PF01471">
    <property type="entry name" value="PG_binding_1"/>
    <property type="match status" value="1"/>
</dbReference>
<protein>
    <submittedName>
        <fullName evidence="4">D-alanyl-D-alanine carboxypeptidase family protein</fullName>
    </submittedName>
</protein>
<dbReference type="InterPro" id="IPR036365">
    <property type="entry name" value="PGBD-like_sf"/>
</dbReference>
<dbReference type="InterPro" id="IPR002477">
    <property type="entry name" value="Peptidoglycan-bd-like"/>
</dbReference>
<dbReference type="PANTHER" id="PTHR34385">
    <property type="entry name" value="D-ALANYL-D-ALANINE CARBOXYPEPTIDASE"/>
    <property type="match status" value="1"/>
</dbReference>
<evidence type="ECO:0000259" key="3">
    <source>
        <dbReference type="Pfam" id="PF02557"/>
    </source>
</evidence>
<evidence type="ECO:0000259" key="2">
    <source>
        <dbReference type="Pfam" id="PF01471"/>
    </source>
</evidence>
<keyword evidence="1" id="KW-0732">Signal</keyword>
<sequence>MITRISRSVILGALVAAGMTACSDQGTPATNDTDKDNMKTTLAAPDRKLVPNDKSKQVKQLQKDLHEIGYKIEETGKYDDNTKQAVKDFQTQNDEMAATGEYDSVTRKWLKKALNDNFEVKPGKGLLSQNISKSEDKTITVHNPADLHVLVNKNHALPDGYEPKNLVAPNVRFPFTEDLPKRYMQKPAAKALEEMFKAADKDGVELFGQSGYRSYERQVAVFGNNVKTMGEKEANQVSARPGQSEHQTGLTMDVTSAAVDFRLDQDFGETKEGKWVKDHAYEYGFIIRYPKGKEAITKYEYEPWHLRYIGKTAAKTIHDQNLTLEEYLGAVE</sequence>
<feature type="chain" id="PRO_5046762826" evidence="1">
    <location>
        <begin position="24"/>
        <end position="332"/>
    </location>
</feature>
<dbReference type="Gene3D" id="3.30.1380.10">
    <property type="match status" value="1"/>
</dbReference>
<keyword evidence="4" id="KW-0645">Protease</keyword>
<dbReference type="SUPFAM" id="SSF55166">
    <property type="entry name" value="Hedgehog/DD-peptidase"/>
    <property type="match status" value="1"/>
</dbReference>
<evidence type="ECO:0000313" key="4">
    <source>
        <dbReference type="EMBL" id="WLV25087.1"/>
    </source>
</evidence>
<dbReference type="InterPro" id="IPR058193">
    <property type="entry name" value="VanY/YodJ_core_dom"/>
</dbReference>
<dbReference type="InterPro" id="IPR003709">
    <property type="entry name" value="VanY-like_core_dom"/>
</dbReference>
<dbReference type="GO" id="GO:0004180">
    <property type="term" value="F:carboxypeptidase activity"/>
    <property type="evidence" value="ECO:0007669"/>
    <property type="project" value="UniProtKB-KW"/>
</dbReference>
<dbReference type="SUPFAM" id="SSF47090">
    <property type="entry name" value="PGBD-like"/>
    <property type="match status" value="1"/>
</dbReference>
<dbReference type="Gene3D" id="1.10.101.10">
    <property type="entry name" value="PGBD-like superfamily/PGBD"/>
    <property type="match status" value="1"/>
</dbReference>
<gene>
    <name evidence="4" type="ORF">QR721_02275</name>
</gene>
<keyword evidence="4" id="KW-0121">Carboxypeptidase</keyword>
<dbReference type="CDD" id="cd14852">
    <property type="entry name" value="LD-carboxypeptidase"/>
    <property type="match status" value="1"/>
</dbReference>
<proteinExistence type="predicted"/>
<dbReference type="Proteomes" id="UP001180087">
    <property type="component" value="Chromosome"/>
</dbReference>
<keyword evidence="5" id="KW-1185">Reference proteome</keyword>
<dbReference type="InterPro" id="IPR052179">
    <property type="entry name" value="DD-CPase-like"/>
</dbReference>
<reference evidence="4" key="1">
    <citation type="submission" date="2023-06" db="EMBL/GenBank/DDBJ databases">
        <title>A Treasure from Seagulls: Isolation and Description of Aciduricobacillus qingdaonensis gen. nov., sp. nov., a Rare Obligately Uric Acid-utilizing Member in the Family Bacillaceae.</title>
        <authorList>
            <person name="Liu W."/>
            <person name="Wang B."/>
        </authorList>
    </citation>
    <scope>NUCLEOTIDE SEQUENCE</scope>
    <source>
        <strain evidence="4">44XB</strain>
    </source>
</reference>
<evidence type="ECO:0000313" key="5">
    <source>
        <dbReference type="Proteomes" id="UP001180087"/>
    </source>
</evidence>
<name>A0ABY9KZJ4_9BACI</name>
<organism evidence="4 5">
    <name type="scientific">Aciduricibacillus chroicocephali</name>
    <dbReference type="NCBI Taxonomy" id="3054939"/>
    <lineage>
        <taxon>Bacteria</taxon>
        <taxon>Bacillati</taxon>
        <taxon>Bacillota</taxon>
        <taxon>Bacilli</taxon>
        <taxon>Bacillales</taxon>
        <taxon>Bacillaceae</taxon>
        <taxon>Aciduricibacillus</taxon>
    </lineage>
</organism>